<gene>
    <name evidence="7" type="primary">ftsL</name>
    <name evidence="10" type="ORF">HMPREF1015_00738</name>
</gene>
<evidence type="ECO:0000256" key="8">
    <source>
        <dbReference type="NCBIfam" id="TIGR02209"/>
    </source>
</evidence>
<evidence type="ECO:0000256" key="4">
    <source>
        <dbReference type="ARBA" id="ARBA00022989"/>
    </source>
</evidence>
<feature type="transmembrane region" description="Helical" evidence="7">
    <location>
        <begin position="38"/>
        <end position="56"/>
    </location>
</feature>
<keyword evidence="11" id="KW-1185">Reference proteome</keyword>
<dbReference type="EMBL" id="ACWF01000120">
    <property type="protein sequence ID" value="EHL76792.1"/>
    <property type="molecule type" value="Genomic_DNA"/>
</dbReference>
<dbReference type="HOGENOM" id="CLU_157825_1_1_9"/>
<keyword evidence="9" id="KW-0175">Coiled coil</keyword>
<reference evidence="10 11" key="1">
    <citation type="submission" date="2011-09" db="EMBL/GenBank/DDBJ databases">
        <title>The Genome Sequence of Bacillus smithii 7_3_47FAA.</title>
        <authorList>
            <consortium name="The Broad Institute Genome Sequencing Platform"/>
            <person name="Earl A."/>
            <person name="Ward D."/>
            <person name="Feldgarden M."/>
            <person name="Gevers D."/>
            <person name="Daigneault M."/>
            <person name="Strauss J."/>
            <person name="Allen-Vercoe E."/>
            <person name="Young S.K."/>
            <person name="Zeng Q."/>
            <person name="Gargeya S."/>
            <person name="Fitzgerald M."/>
            <person name="Haas B."/>
            <person name="Abouelleil A."/>
            <person name="Alvarado L."/>
            <person name="Arachchi H.M."/>
            <person name="Berlin A."/>
            <person name="Brown A."/>
            <person name="Chapman S.B."/>
            <person name="Chen Z."/>
            <person name="Dunbar C."/>
            <person name="Freedman E."/>
            <person name="Gearin G."/>
            <person name="Goldberg J."/>
            <person name="Griggs A."/>
            <person name="Gujja S."/>
            <person name="Heiman D."/>
            <person name="Howarth C."/>
            <person name="Larson L."/>
            <person name="Lui A."/>
            <person name="MacDonald P.J.P."/>
            <person name="Montmayeur A."/>
            <person name="Murphy C."/>
            <person name="Neiman D."/>
            <person name="Pearson M."/>
            <person name="Priest M."/>
            <person name="Roberts A."/>
            <person name="Saif S."/>
            <person name="Shea T."/>
            <person name="Shenoy N."/>
            <person name="Sisk P."/>
            <person name="Stolte C."/>
            <person name="Sykes S."/>
            <person name="Wortman J."/>
            <person name="Nusbaum C."/>
            <person name="Birren B."/>
        </authorList>
    </citation>
    <scope>NUCLEOTIDE SEQUENCE [LARGE SCALE GENOMIC DNA]</scope>
    <source>
        <strain evidence="10 11">7_3_47FAA</strain>
    </source>
</reference>
<proteinExistence type="inferred from homology"/>
<evidence type="ECO:0000256" key="2">
    <source>
        <dbReference type="ARBA" id="ARBA00022618"/>
    </source>
</evidence>
<evidence type="ECO:0000313" key="11">
    <source>
        <dbReference type="Proteomes" id="UP000011747"/>
    </source>
</evidence>
<evidence type="ECO:0000256" key="3">
    <source>
        <dbReference type="ARBA" id="ARBA00022692"/>
    </source>
</evidence>
<keyword evidence="1 7" id="KW-1003">Cell membrane</keyword>
<name>G9QMH1_9BACI</name>
<comment type="function">
    <text evidence="7">Essential cell division protein.</text>
</comment>
<dbReference type="InterPro" id="IPR011922">
    <property type="entry name" value="Cell_div_FtsL"/>
</dbReference>
<protein>
    <recommendedName>
        <fullName evidence="7 8">Cell division protein FtsL</fullName>
    </recommendedName>
</protein>
<evidence type="ECO:0000256" key="5">
    <source>
        <dbReference type="ARBA" id="ARBA00023136"/>
    </source>
</evidence>
<evidence type="ECO:0000256" key="7">
    <source>
        <dbReference type="HAMAP-Rule" id="MF_00910"/>
    </source>
</evidence>
<evidence type="ECO:0000256" key="6">
    <source>
        <dbReference type="ARBA" id="ARBA00023306"/>
    </source>
</evidence>
<dbReference type="Proteomes" id="UP000011747">
    <property type="component" value="Unassembled WGS sequence"/>
</dbReference>
<dbReference type="HAMAP" id="MF_00910">
    <property type="entry name" value="FtsL"/>
    <property type="match status" value="1"/>
</dbReference>
<evidence type="ECO:0000313" key="10">
    <source>
        <dbReference type="EMBL" id="EHL76792.1"/>
    </source>
</evidence>
<keyword evidence="3 7" id="KW-0812">Transmembrane</keyword>
<dbReference type="RefSeq" id="WP_003354475.1">
    <property type="nucleotide sequence ID" value="NZ_JH414757.1"/>
</dbReference>
<evidence type="ECO:0000256" key="1">
    <source>
        <dbReference type="ARBA" id="ARBA00022475"/>
    </source>
</evidence>
<dbReference type="PATRIC" id="fig|665952.3.peg.2291"/>
<dbReference type="AlphaFoldDB" id="G9QMH1"/>
<comment type="caution">
    <text evidence="10">The sequence shown here is derived from an EMBL/GenBank/DDBJ whole genome shotgun (WGS) entry which is preliminary data.</text>
</comment>
<accession>G9QMH1</accession>
<dbReference type="GO" id="GO:0032153">
    <property type="term" value="C:cell division site"/>
    <property type="evidence" value="ECO:0007669"/>
    <property type="project" value="UniProtKB-UniRule"/>
</dbReference>
<organism evidence="10 11">
    <name type="scientific">Bacillus smithii 7_3_47FAA</name>
    <dbReference type="NCBI Taxonomy" id="665952"/>
    <lineage>
        <taxon>Bacteria</taxon>
        <taxon>Bacillati</taxon>
        <taxon>Bacillota</taxon>
        <taxon>Bacilli</taxon>
        <taxon>Bacillales</taxon>
        <taxon>Bacillaceae</taxon>
        <taxon>Bacillus</taxon>
    </lineage>
</organism>
<sequence>MANVARKVQVFEEPELRKPIAPKKVRRHKRWLTPGEKVMIVVFALFFCVLSVKIISTETAIYQTNKEIQQIEAKVKNQQEVNKDLQMQISEDSTYKKIWEKARQQGLNLNQQNIKVVQ</sequence>
<comment type="similarity">
    <text evidence="7">Belongs to the FtsL family.</text>
</comment>
<keyword evidence="2 7" id="KW-0132">Cell division</keyword>
<comment type="subcellular location">
    <subcellularLocation>
        <location evidence="7">Cell membrane</location>
        <topology evidence="7">Single-pass type II membrane protein</topology>
    </subcellularLocation>
    <text evidence="7">Localizes to the division septum where it forms a ring structure.</text>
</comment>
<keyword evidence="4 7" id="KW-1133">Transmembrane helix</keyword>
<evidence type="ECO:0000256" key="9">
    <source>
        <dbReference type="SAM" id="Coils"/>
    </source>
</evidence>
<dbReference type="GO" id="GO:0043093">
    <property type="term" value="P:FtsZ-dependent cytokinesis"/>
    <property type="evidence" value="ECO:0007669"/>
    <property type="project" value="UniProtKB-UniRule"/>
</dbReference>
<keyword evidence="6 7" id="KW-0131">Cell cycle</keyword>
<dbReference type="NCBIfam" id="TIGR02209">
    <property type="entry name" value="ftsL_broad"/>
    <property type="match status" value="1"/>
</dbReference>
<keyword evidence="5 7" id="KW-0472">Membrane</keyword>
<feature type="coiled-coil region" evidence="9">
    <location>
        <begin position="61"/>
        <end position="88"/>
    </location>
</feature>
<dbReference type="GO" id="GO:0005886">
    <property type="term" value="C:plasma membrane"/>
    <property type="evidence" value="ECO:0007669"/>
    <property type="project" value="UniProtKB-SubCell"/>
</dbReference>